<reference evidence="4" key="1">
    <citation type="submission" date="2017-02" db="UniProtKB">
        <authorList>
            <consortium name="WormBaseParasite"/>
        </authorList>
    </citation>
    <scope>IDENTIFICATION</scope>
</reference>
<accession>A0A0N4VXD5</accession>
<reference evidence="2 3" key="2">
    <citation type="submission" date="2018-11" db="EMBL/GenBank/DDBJ databases">
        <authorList>
            <consortium name="Pathogen Informatics"/>
        </authorList>
    </citation>
    <scope>NUCLEOTIDE SEQUENCE [LARGE SCALE GENOMIC DNA]</scope>
    <source>
        <strain evidence="2 3">MHpl1</strain>
    </source>
</reference>
<dbReference type="Gene3D" id="3.10.20.230">
    <property type="entry name" value="Doublecortin domain"/>
    <property type="match status" value="1"/>
</dbReference>
<dbReference type="WBParaSite" id="HPLM_0000195501-mRNA-1">
    <property type="protein sequence ID" value="HPLM_0000195501-mRNA-1"/>
    <property type="gene ID" value="HPLM_0000195501"/>
</dbReference>
<dbReference type="Pfam" id="PF03607">
    <property type="entry name" value="DCX"/>
    <property type="match status" value="1"/>
</dbReference>
<organism evidence="4">
    <name type="scientific">Haemonchus placei</name>
    <name type="common">Barber's pole worm</name>
    <dbReference type="NCBI Taxonomy" id="6290"/>
    <lineage>
        <taxon>Eukaryota</taxon>
        <taxon>Metazoa</taxon>
        <taxon>Ecdysozoa</taxon>
        <taxon>Nematoda</taxon>
        <taxon>Chromadorea</taxon>
        <taxon>Rhabditida</taxon>
        <taxon>Rhabditina</taxon>
        <taxon>Rhabditomorpha</taxon>
        <taxon>Strongyloidea</taxon>
        <taxon>Trichostrongylidae</taxon>
        <taxon>Haemonchus</taxon>
    </lineage>
</organism>
<feature type="domain" description="Doublecortin" evidence="1">
    <location>
        <begin position="1"/>
        <end position="74"/>
    </location>
</feature>
<dbReference type="STRING" id="6290.A0A0N4VXD5"/>
<dbReference type="OMA" id="IPITHFI"/>
<evidence type="ECO:0000313" key="4">
    <source>
        <dbReference type="WBParaSite" id="HPLM_0000195501-mRNA-1"/>
    </source>
</evidence>
<dbReference type="PROSITE" id="PS50309">
    <property type="entry name" value="DC"/>
    <property type="match status" value="1"/>
</dbReference>
<dbReference type="InterPro" id="IPR003533">
    <property type="entry name" value="Doublecortin_dom"/>
</dbReference>
<protein>
    <submittedName>
        <fullName evidence="4">Doublecortin domain-containing protein</fullName>
    </submittedName>
</protein>
<evidence type="ECO:0000313" key="3">
    <source>
        <dbReference type="Proteomes" id="UP000268014"/>
    </source>
</evidence>
<sequence>MGLWYALRSDRVRSMKPLMEDLAKAMGDSTALPLGIRHIFSLDGQVRITDIDQFEDGESYVCSSTEAFKSVDYTNAREPFWCFALSRTNRPNDAAMLGLCGTDHVAVSFSPIPITHFIVAE</sequence>
<gene>
    <name evidence="2" type="ORF">HPLM_LOCUS1952</name>
</gene>
<dbReference type="OrthoDB" id="1738954at2759"/>
<dbReference type="EMBL" id="UZAF01003173">
    <property type="protein sequence ID" value="VDO12190.1"/>
    <property type="molecule type" value="Genomic_DNA"/>
</dbReference>
<keyword evidence="3" id="KW-1185">Reference proteome</keyword>
<proteinExistence type="predicted"/>
<evidence type="ECO:0000313" key="2">
    <source>
        <dbReference type="EMBL" id="VDO12190.1"/>
    </source>
</evidence>
<dbReference type="Proteomes" id="UP000268014">
    <property type="component" value="Unassembled WGS sequence"/>
</dbReference>
<evidence type="ECO:0000259" key="1">
    <source>
        <dbReference type="PROSITE" id="PS50309"/>
    </source>
</evidence>
<dbReference type="GO" id="GO:0035556">
    <property type="term" value="P:intracellular signal transduction"/>
    <property type="evidence" value="ECO:0007669"/>
    <property type="project" value="InterPro"/>
</dbReference>
<dbReference type="SMART" id="SM00537">
    <property type="entry name" value="DCX"/>
    <property type="match status" value="1"/>
</dbReference>
<dbReference type="InterPro" id="IPR036572">
    <property type="entry name" value="Doublecortin_dom_sf"/>
</dbReference>
<dbReference type="AlphaFoldDB" id="A0A0N4VXD5"/>
<dbReference type="SUPFAM" id="SSF89837">
    <property type="entry name" value="Doublecortin (DC)"/>
    <property type="match status" value="1"/>
</dbReference>
<name>A0A0N4VXD5_HAEPC</name>